<evidence type="ECO:0000313" key="3">
    <source>
        <dbReference type="EMBL" id="KAK8868436.1"/>
    </source>
</evidence>
<dbReference type="EMBL" id="JAPCWZ010000004">
    <property type="protein sequence ID" value="KAK8868436.1"/>
    <property type="molecule type" value="Genomic_DNA"/>
</dbReference>
<protein>
    <submittedName>
        <fullName evidence="3">Alternative oxidase</fullName>
    </submittedName>
</protein>
<keyword evidence="4" id="KW-1185">Reference proteome</keyword>
<feature type="region of interest" description="Disordered" evidence="1">
    <location>
        <begin position="74"/>
        <end position="99"/>
    </location>
</feature>
<gene>
    <name evidence="3" type="ORF">PGQ11_007014</name>
</gene>
<dbReference type="Proteomes" id="UP001390339">
    <property type="component" value="Unassembled WGS sequence"/>
</dbReference>
<keyword evidence="2" id="KW-0732">Signal</keyword>
<feature type="compositionally biased region" description="Polar residues" evidence="1">
    <location>
        <begin position="79"/>
        <end position="89"/>
    </location>
</feature>
<proteinExistence type="predicted"/>
<sequence>MGRAYFRVACILLLVSSTFLLFSTHRETTVTRVVQELHQKVSVSTDELMSSATEWYEQADLPFAPGLAYLKGANKPDSDSPSSTSHGKTASSAAPPPSSWSLYQKQKDAAGLGHLSSLCRDTPWNPNITLHCHSSCGADQLSLCGGFAEARNRIQTCIRLAIDAGAGGSLIIPPIALKGVEEKKSKGSAISNSNVRTVCPSALFDFAGLQKTIGNWCPGLKIRTTSACRSDNDPATLSGRLAILIDEGEAKAKDQEDPQEQLQRFGKRVKTLNLASRWHPPYLITAPKKTTMAASLSAALSAATSFRGTVQRFLKDAGLAAEPVVLRYGDPYLAWSYERSRELATLRHDLFAALRHNVSLVALGQAMREQIVTETGEDEGRYIGVHLCSGERGRAGKEAGSVEAQMKGFVEAIQGIADPSSATIPAASPGNLKRRGIGSSGGKYDDTATLDNDGKDIRTVYVSCSNATAVEMFRETLQPLNYTVYDKWSLLRPAGSGGGSSSIQPEHNQRGNETLLAQLHALDPDARDAVEYEVLVRARYWVGVTTSPLSAMLAYARGEHAKLGQDGAPDKDADLDWFERYVYPSSGKSIAADGSAGVRTYEREMEVRGDRVTKLLAVSGDDIMDYFP</sequence>
<name>A0ABR2IVM9_9PEZI</name>
<evidence type="ECO:0000256" key="1">
    <source>
        <dbReference type="SAM" id="MobiDB-lite"/>
    </source>
</evidence>
<evidence type="ECO:0000313" key="4">
    <source>
        <dbReference type="Proteomes" id="UP001390339"/>
    </source>
</evidence>
<organism evidence="3 4">
    <name type="scientific">Apiospora arundinis</name>
    <dbReference type="NCBI Taxonomy" id="335852"/>
    <lineage>
        <taxon>Eukaryota</taxon>
        <taxon>Fungi</taxon>
        <taxon>Dikarya</taxon>
        <taxon>Ascomycota</taxon>
        <taxon>Pezizomycotina</taxon>
        <taxon>Sordariomycetes</taxon>
        <taxon>Xylariomycetidae</taxon>
        <taxon>Amphisphaeriales</taxon>
        <taxon>Apiosporaceae</taxon>
        <taxon>Apiospora</taxon>
    </lineage>
</organism>
<accession>A0ABR2IVM9</accession>
<evidence type="ECO:0000256" key="2">
    <source>
        <dbReference type="SAM" id="SignalP"/>
    </source>
</evidence>
<feature type="signal peptide" evidence="2">
    <location>
        <begin position="1"/>
        <end position="25"/>
    </location>
</feature>
<comment type="caution">
    <text evidence="3">The sequence shown here is derived from an EMBL/GenBank/DDBJ whole genome shotgun (WGS) entry which is preliminary data.</text>
</comment>
<feature type="chain" id="PRO_5045048051" evidence="2">
    <location>
        <begin position="26"/>
        <end position="628"/>
    </location>
</feature>
<reference evidence="3 4" key="1">
    <citation type="journal article" date="2024" name="IMA Fungus">
        <title>Apiospora arundinis, a panoply of carbohydrate-active enzymes and secondary metabolites.</title>
        <authorList>
            <person name="Sorensen T."/>
            <person name="Petersen C."/>
            <person name="Muurmann A.T."/>
            <person name="Christiansen J.V."/>
            <person name="Brundto M.L."/>
            <person name="Overgaard C.K."/>
            <person name="Boysen A.T."/>
            <person name="Wollenberg R.D."/>
            <person name="Larsen T.O."/>
            <person name="Sorensen J.L."/>
            <person name="Nielsen K.L."/>
            <person name="Sondergaard T.E."/>
        </authorList>
    </citation>
    <scope>NUCLEOTIDE SEQUENCE [LARGE SCALE GENOMIC DNA]</scope>
    <source>
        <strain evidence="3 4">AAU 773</strain>
    </source>
</reference>